<reference evidence="9 10" key="1">
    <citation type="journal article" date="2010" name="Int. J. Syst. Evol. Microbiol.">
        <title>Bacillus horneckiae sp. nov., isolated from a spacecraft-assembly clean room.</title>
        <authorList>
            <person name="Vaishampayan P."/>
            <person name="Probst A."/>
            <person name="Krishnamurthi S."/>
            <person name="Ghosh S."/>
            <person name="Osman S."/>
            <person name="McDowall A."/>
            <person name="Ruckmani A."/>
            <person name="Mayilraj S."/>
            <person name="Venkateswaran K."/>
        </authorList>
    </citation>
    <scope>NUCLEOTIDE SEQUENCE [LARGE SCALE GENOMIC DNA]</scope>
    <source>
        <strain evidence="10">1PO1SC</strain>
    </source>
</reference>
<dbReference type="InterPro" id="IPR016161">
    <property type="entry name" value="Ald_DH/histidinol_DH"/>
</dbReference>
<keyword evidence="3" id="KW-0520">NAD</keyword>
<evidence type="ECO:0000256" key="3">
    <source>
        <dbReference type="ARBA" id="ARBA00023027"/>
    </source>
</evidence>
<sequence length="455" mass="51187">MEKYKDVIQKQRLYFSKGETKELSFRISALEKLQKLIKTHEQDIMVALKEDLNKTEFDSYLTEIAVLIEEIKFTLKNIQKWAKPRKVKSSLSTFGSKSFIYPEPYGVTLIISPWNYPFQLAMAPLIGSIAAGNTAIIKPSELTPHTSALMANLIGEYFPEEYISVVEGGIEISDRLLAEKWDYIFFTGSVPVGRIIMQAAAKHLTPVTLELGGKSPAIVHEDAHLTHAAKRLVWGKFVNAGQTCVAPDYTYVHSNIKELFIAEVKKAIKDIYTSDPMETGNFTKIVSDKHFHRLTAFLNNGQLEYGGRTDTEKRMIEPTILNDISWSDPIMEDEIFGPILPILEYSDLDSIIMKIKDRPKPLALYLFTESDKVQEAVLKHISFGGGCINDTVLHLSSPHLPFGGVGDSGMGAYHGKGSFDIFSHEKSMLKQSTKFDLPFRYPSEKALNTIKKLIK</sequence>
<comment type="caution">
    <text evidence="9">The sequence shown here is derived from an EMBL/GenBank/DDBJ whole genome shotgun (WGS) entry which is preliminary data.</text>
</comment>
<dbReference type="GO" id="GO:0005737">
    <property type="term" value="C:cytoplasm"/>
    <property type="evidence" value="ECO:0007669"/>
    <property type="project" value="TreeGrafter"/>
</dbReference>
<evidence type="ECO:0000256" key="1">
    <source>
        <dbReference type="ARBA" id="ARBA00009986"/>
    </source>
</evidence>
<evidence type="ECO:0000256" key="5">
    <source>
        <dbReference type="PIRSR" id="PIRSR036492-1"/>
    </source>
</evidence>
<dbReference type="SUPFAM" id="SSF53720">
    <property type="entry name" value="ALDH-like"/>
    <property type="match status" value="1"/>
</dbReference>
<keyword evidence="2 4" id="KW-0560">Oxidoreductase</keyword>
<gene>
    <name evidence="9" type="ORF">CWS20_20910</name>
</gene>
<name>A0A2N0ZC89_9BACI</name>
<feature type="active site" evidence="5 6">
    <location>
        <position position="210"/>
    </location>
</feature>
<dbReference type="FunFam" id="3.40.605.10:FF:000004">
    <property type="entry name" value="Aldehyde dehydrogenase"/>
    <property type="match status" value="1"/>
</dbReference>
<dbReference type="EMBL" id="PISD01000050">
    <property type="protein sequence ID" value="PKG27126.1"/>
    <property type="molecule type" value="Genomic_DNA"/>
</dbReference>
<dbReference type="GO" id="GO:0004029">
    <property type="term" value="F:aldehyde dehydrogenase (NAD+) activity"/>
    <property type="evidence" value="ECO:0007669"/>
    <property type="project" value="TreeGrafter"/>
</dbReference>
<dbReference type="InterPro" id="IPR015590">
    <property type="entry name" value="Aldehyde_DH_dom"/>
</dbReference>
<evidence type="ECO:0000256" key="4">
    <source>
        <dbReference type="PIRNR" id="PIRNR036492"/>
    </source>
</evidence>
<dbReference type="InterPro" id="IPR016160">
    <property type="entry name" value="Ald_DH_CS_CYS"/>
</dbReference>
<dbReference type="PANTHER" id="PTHR43570:SF16">
    <property type="entry name" value="ALDEHYDE DEHYDROGENASE TYPE III, ISOFORM Q"/>
    <property type="match status" value="1"/>
</dbReference>
<dbReference type="AlphaFoldDB" id="A0A2N0ZC89"/>
<dbReference type="GO" id="GO:0006081">
    <property type="term" value="P:aldehyde metabolic process"/>
    <property type="evidence" value="ECO:0007669"/>
    <property type="project" value="InterPro"/>
</dbReference>
<dbReference type="InterPro" id="IPR016162">
    <property type="entry name" value="Ald_DH_N"/>
</dbReference>
<accession>A0A2N0ZC89</accession>
<evidence type="ECO:0000256" key="2">
    <source>
        <dbReference type="ARBA" id="ARBA00023002"/>
    </source>
</evidence>
<evidence type="ECO:0000259" key="8">
    <source>
        <dbReference type="Pfam" id="PF00171"/>
    </source>
</evidence>
<feature type="active site" evidence="5">
    <location>
        <position position="244"/>
    </location>
</feature>
<comment type="similarity">
    <text evidence="1 4 7">Belongs to the aldehyde dehydrogenase family.</text>
</comment>
<keyword evidence="10" id="KW-1185">Reference proteome</keyword>
<dbReference type="CDD" id="cd07136">
    <property type="entry name" value="ALDH_YwdH-P39616"/>
    <property type="match status" value="1"/>
</dbReference>
<dbReference type="PANTHER" id="PTHR43570">
    <property type="entry name" value="ALDEHYDE DEHYDROGENASE"/>
    <property type="match status" value="1"/>
</dbReference>
<evidence type="ECO:0000256" key="7">
    <source>
        <dbReference type="RuleBase" id="RU003345"/>
    </source>
</evidence>
<feature type="domain" description="Aldehyde dehydrogenase" evidence="8">
    <location>
        <begin position="5"/>
        <end position="427"/>
    </location>
</feature>
<dbReference type="Proteomes" id="UP000233343">
    <property type="component" value="Unassembled WGS sequence"/>
</dbReference>
<dbReference type="FunFam" id="3.40.309.10:FF:000003">
    <property type="entry name" value="Aldehyde dehydrogenase"/>
    <property type="match status" value="1"/>
</dbReference>
<dbReference type="InterPro" id="IPR016163">
    <property type="entry name" value="Ald_DH_C"/>
</dbReference>
<dbReference type="Gene3D" id="3.40.605.10">
    <property type="entry name" value="Aldehyde Dehydrogenase, Chain A, domain 1"/>
    <property type="match status" value="1"/>
</dbReference>
<dbReference type="InterPro" id="IPR012394">
    <property type="entry name" value="Aldehyde_DH_NAD(P)"/>
</dbReference>
<protein>
    <recommendedName>
        <fullName evidence="4">Aldehyde dehydrogenase</fullName>
    </recommendedName>
</protein>
<evidence type="ECO:0000313" key="9">
    <source>
        <dbReference type="EMBL" id="PKG27126.1"/>
    </source>
</evidence>
<dbReference type="PROSITE" id="PS00070">
    <property type="entry name" value="ALDEHYDE_DEHYDR_CYS"/>
    <property type="match status" value="1"/>
</dbReference>
<dbReference type="PROSITE" id="PS00687">
    <property type="entry name" value="ALDEHYDE_DEHYDR_GLU"/>
    <property type="match status" value="1"/>
</dbReference>
<organism evidence="9 10">
    <name type="scientific">Cytobacillus horneckiae</name>
    <dbReference type="NCBI Taxonomy" id="549687"/>
    <lineage>
        <taxon>Bacteria</taxon>
        <taxon>Bacillati</taxon>
        <taxon>Bacillota</taxon>
        <taxon>Bacilli</taxon>
        <taxon>Bacillales</taxon>
        <taxon>Bacillaceae</taxon>
        <taxon>Cytobacillus</taxon>
    </lineage>
</organism>
<evidence type="ECO:0000256" key="6">
    <source>
        <dbReference type="PROSITE-ProRule" id="PRU10007"/>
    </source>
</evidence>
<proteinExistence type="inferred from homology"/>
<dbReference type="PIRSF" id="PIRSF036492">
    <property type="entry name" value="ALDH"/>
    <property type="match status" value="1"/>
</dbReference>
<dbReference type="Pfam" id="PF00171">
    <property type="entry name" value="Aldedh"/>
    <property type="match status" value="1"/>
</dbReference>
<dbReference type="Gene3D" id="3.40.309.10">
    <property type="entry name" value="Aldehyde Dehydrogenase, Chain A, domain 2"/>
    <property type="match status" value="1"/>
</dbReference>
<evidence type="ECO:0000313" key="10">
    <source>
        <dbReference type="Proteomes" id="UP000233343"/>
    </source>
</evidence>
<dbReference type="InterPro" id="IPR029510">
    <property type="entry name" value="Ald_DH_CS_GLU"/>
</dbReference>
<dbReference type="RefSeq" id="WP_066198903.1">
    <property type="nucleotide sequence ID" value="NZ_JARMMB010000036.1"/>
</dbReference>